<gene>
    <name evidence="7 10" type="primary">nikR</name>
    <name evidence="10" type="ORF">DAQ1742_04168</name>
</gene>
<evidence type="ECO:0000256" key="3">
    <source>
        <dbReference type="ARBA" id="ARBA00022723"/>
    </source>
</evidence>
<keyword evidence="6 7" id="KW-0804">Transcription</keyword>
<dbReference type="Gene3D" id="1.10.1220.10">
    <property type="entry name" value="Met repressor-like"/>
    <property type="match status" value="1"/>
</dbReference>
<dbReference type="PANTHER" id="PTHR34719">
    <property type="entry name" value="NICKEL-RESPONSIVE REGULATOR"/>
    <property type="match status" value="1"/>
</dbReference>
<evidence type="ECO:0000256" key="5">
    <source>
        <dbReference type="ARBA" id="ARBA00023125"/>
    </source>
</evidence>
<feature type="binding site" evidence="7">
    <location>
        <position position="103"/>
    </location>
    <ligand>
        <name>Ni(2+)</name>
        <dbReference type="ChEBI" id="CHEBI:49786"/>
    </ligand>
</feature>
<evidence type="ECO:0000256" key="7">
    <source>
        <dbReference type="HAMAP-Rule" id="MF_00476"/>
    </source>
</evidence>
<keyword evidence="2 7" id="KW-0533">Nickel</keyword>
<reference evidence="10 11" key="1">
    <citation type="submission" date="2016-09" db="EMBL/GenBank/DDBJ databases">
        <authorList>
            <person name="Reverchon S."/>
            <person name="Nasser W."/>
            <person name="Leonard S."/>
            <person name="Brochier C."/>
            <person name="Duprey A."/>
        </authorList>
    </citation>
    <scope>NUCLEOTIDE SEQUENCE [LARGE SCALE GENOMIC DNA]</scope>
    <source>
        <strain evidence="10 11">174/2</strain>
    </source>
</reference>
<dbReference type="GO" id="GO:0016151">
    <property type="term" value="F:nickel cation binding"/>
    <property type="evidence" value="ECO:0007669"/>
    <property type="project" value="UniProtKB-UniRule"/>
</dbReference>
<dbReference type="InterPro" id="IPR027271">
    <property type="entry name" value="Acetolactate_synth/TF_NikR_C"/>
</dbReference>
<feature type="binding site" evidence="7">
    <location>
        <position position="122"/>
    </location>
    <ligand>
        <name>Ni(2+)</name>
        <dbReference type="ChEBI" id="CHEBI:49786"/>
    </ligand>
</feature>
<dbReference type="InterPro" id="IPR014864">
    <property type="entry name" value="TF_NikR_Ni-bd_C"/>
</dbReference>
<feature type="domain" description="Ribbon-helix-helix protein CopG" evidence="8">
    <location>
        <begin position="29"/>
        <end position="67"/>
    </location>
</feature>
<organism evidence="10 11">
    <name type="scientific">Dickeya aquatica</name>
    <dbReference type="NCBI Taxonomy" id="1401087"/>
    <lineage>
        <taxon>Bacteria</taxon>
        <taxon>Pseudomonadati</taxon>
        <taxon>Pseudomonadota</taxon>
        <taxon>Gammaproteobacteria</taxon>
        <taxon>Enterobacterales</taxon>
        <taxon>Pectobacteriaceae</taxon>
        <taxon>Dickeya</taxon>
    </lineage>
</organism>
<dbReference type="InterPro" id="IPR045865">
    <property type="entry name" value="ACT-like_dom_sf"/>
</dbReference>
<evidence type="ECO:0000313" key="10">
    <source>
        <dbReference type="EMBL" id="SLM64933.1"/>
    </source>
</evidence>
<dbReference type="InterPro" id="IPR013321">
    <property type="entry name" value="Arc_rbn_hlx_hlx"/>
</dbReference>
<dbReference type="CDD" id="cd22231">
    <property type="entry name" value="RHH_NikR_HicB-like"/>
    <property type="match status" value="1"/>
</dbReference>
<evidence type="ECO:0000256" key="4">
    <source>
        <dbReference type="ARBA" id="ARBA00023015"/>
    </source>
</evidence>
<dbReference type="SUPFAM" id="SSF47598">
    <property type="entry name" value="Ribbon-helix-helix"/>
    <property type="match status" value="1"/>
</dbReference>
<evidence type="ECO:0000256" key="1">
    <source>
        <dbReference type="ARBA" id="ARBA00008478"/>
    </source>
</evidence>
<comment type="subunit">
    <text evidence="7">Homotetramer.</text>
</comment>
<dbReference type="InterPro" id="IPR002145">
    <property type="entry name" value="CopG"/>
</dbReference>
<keyword evidence="4 7" id="KW-0805">Transcription regulation</keyword>
<dbReference type="InterPro" id="IPR010985">
    <property type="entry name" value="Ribbon_hlx_hlx"/>
</dbReference>
<sequence length="164" mass="18626">MFLFNQRLWFISRATFFCNAVFSEADMQRLTISLDDELADALDALMVRKGYANRSEAFRDMLRRELGEMRVEQDNTAPCVAVLSYVYDHHERQLSSRLAGMQHAHHDLTVSTMHTHLSHDECVETVILRGATAEVQQFAAAVMAETGVRHGQLNLVPREADTTT</sequence>
<dbReference type="PANTHER" id="PTHR34719:SF2">
    <property type="entry name" value="NICKEL-RESPONSIVE REGULATOR"/>
    <property type="match status" value="1"/>
</dbReference>
<comment type="function">
    <text evidence="7">Transcriptional repressor of the nikABCDE operon. Is active in the presence of excessive concentrations of intracellular nickel.</text>
</comment>
<protein>
    <recommendedName>
        <fullName evidence="7">Nickel-responsive regulator</fullName>
    </recommendedName>
</protein>
<proteinExistence type="inferred from homology"/>
<feature type="binding site" evidence="7">
    <location>
        <position position="116"/>
    </location>
    <ligand>
        <name>Ni(2+)</name>
        <dbReference type="ChEBI" id="CHEBI:49786"/>
    </ligand>
</feature>
<dbReference type="KEGG" id="daq:DAQ1742_04168"/>
<evidence type="ECO:0000259" key="9">
    <source>
        <dbReference type="Pfam" id="PF08753"/>
    </source>
</evidence>
<dbReference type="HAMAP" id="MF_00476">
    <property type="entry name" value="NikR"/>
    <property type="match status" value="1"/>
</dbReference>
<dbReference type="NCBIfam" id="NF002815">
    <property type="entry name" value="PRK02967.1"/>
    <property type="match status" value="1"/>
</dbReference>
<dbReference type="SUPFAM" id="SSF55021">
    <property type="entry name" value="ACT-like"/>
    <property type="match status" value="1"/>
</dbReference>
<feature type="domain" description="Transcription factor NikR nickel binding C-terminal" evidence="9">
    <location>
        <begin position="80"/>
        <end position="156"/>
    </location>
</feature>
<accession>A0A375AFT5</accession>
<dbReference type="InterPro" id="IPR050192">
    <property type="entry name" value="CopG/NikR_regulator"/>
</dbReference>
<dbReference type="Gene3D" id="3.30.70.1150">
    <property type="entry name" value="ACT-like. Chain A, domain 2"/>
    <property type="match status" value="1"/>
</dbReference>
<keyword evidence="7" id="KW-0678">Repressor</keyword>
<dbReference type="InterPro" id="IPR022988">
    <property type="entry name" value="Ni_resp_reg_NikR"/>
</dbReference>
<dbReference type="NCBIfam" id="NF003381">
    <property type="entry name" value="PRK04460.1"/>
    <property type="match status" value="1"/>
</dbReference>
<dbReference type="GO" id="GO:0003700">
    <property type="term" value="F:DNA-binding transcription factor activity"/>
    <property type="evidence" value="ECO:0007669"/>
    <property type="project" value="UniProtKB-UniRule"/>
</dbReference>
<evidence type="ECO:0000256" key="2">
    <source>
        <dbReference type="ARBA" id="ARBA00022596"/>
    </source>
</evidence>
<dbReference type="AlphaFoldDB" id="A0A375AFT5"/>
<dbReference type="Proteomes" id="UP000294820">
    <property type="component" value="Chromosome 1"/>
</dbReference>
<dbReference type="EMBL" id="LT615367">
    <property type="protein sequence ID" value="SLM64933.1"/>
    <property type="molecule type" value="Genomic_DNA"/>
</dbReference>
<name>A0A375AFT5_9GAMM</name>
<feature type="binding site" evidence="7">
    <location>
        <position position="114"/>
    </location>
    <ligand>
        <name>Ni(2+)</name>
        <dbReference type="ChEBI" id="CHEBI:49786"/>
    </ligand>
</feature>
<dbReference type="Pfam" id="PF01402">
    <property type="entry name" value="RHH_1"/>
    <property type="match status" value="1"/>
</dbReference>
<evidence type="ECO:0000256" key="6">
    <source>
        <dbReference type="ARBA" id="ARBA00023163"/>
    </source>
</evidence>
<keyword evidence="3 7" id="KW-0479">Metal-binding</keyword>
<comment type="cofactor">
    <cofactor evidence="7">
        <name>Ni(2+)</name>
        <dbReference type="ChEBI" id="CHEBI:49786"/>
    </cofactor>
    <text evidence="7">Binds 1 nickel ion per subunit.</text>
</comment>
<dbReference type="GO" id="GO:0010045">
    <property type="term" value="P:response to nickel cation"/>
    <property type="evidence" value="ECO:0007669"/>
    <property type="project" value="InterPro"/>
</dbReference>
<comment type="similarity">
    <text evidence="1 7">Belongs to the transcriptional regulatory CopG/NikR family.</text>
</comment>
<evidence type="ECO:0000313" key="11">
    <source>
        <dbReference type="Proteomes" id="UP000294820"/>
    </source>
</evidence>
<dbReference type="GO" id="GO:0043565">
    <property type="term" value="F:sequence-specific DNA binding"/>
    <property type="evidence" value="ECO:0007669"/>
    <property type="project" value="UniProtKB-ARBA"/>
</dbReference>
<evidence type="ECO:0000259" key="8">
    <source>
        <dbReference type="Pfam" id="PF01402"/>
    </source>
</evidence>
<keyword evidence="5 7" id="KW-0238">DNA-binding</keyword>
<dbReference type="Pfam" id="PF08753">
    <property type="entry name" value="NikR_C"/>
    <property type="match status" value="1"/>
</dbReference>
<keyword evidence="11" id="KW-1185">Reference proteome</keyword>